<dbReference type="EMBL" id="CP010537">
    <property type="protein sequence ID" value="AJG21675.1"/>
    <property type="molecule type" value="Genomic_DNA"/>
</dbReference>
<dbReference type="KEGG" id="cbw:RR42_s0077"/>
<organism evidence="1 2">
    <name type="scientific">Cupriavidus basilensis</name>
    <dbReference type="NCBI Taxonomy" id="68895"/>
    <lineage>
        <taxon>Bacteria</taxon>
        <taxon>Pseudomonadati</taxon>
        <taxon>Pseudomonadota</taxon>
        <taxon>Betaproteobacteria</taxon>
        <taxon>Burkholderiales</taxon>
        <taxon>Burkholderiaceae</taxon>
        <taxon>Cupriavidus</taxon>
    </lineage>
</organism>
<sequence length="60" mass="6026">MHQATCFHRRAADASRIAAAARVPAAGCALGTAIAVVAPALSAPRLSSSLLLDLLIGCRA</sequence>
<keyword evidence="2" id="KW-1185">Reference proteome</keyword>
<accession>A0A0C4YG57</accession>
<evidence type="ECO:0000313" key="1">
    <source>
        <dbReference type="EMBL" id="AJG21675.1"/>
    </source>
</evidence>
<protein>
    <submittedName>
        <fullName evidence="1">Uncharacterized protein</fullName>
    </submittedName>
</protein>
<dbReference type="AlphaFoldDB" id="A0A0C4YG57"/>
<name>A0A0C4YG57_9BURK</name>
<reference evidence="1 2" key="1">
    <citation type="journal article" date="2015" name="Genome Announc.">
        <title>Complete Genome Sequence of Cupriavidus basilensis 4G11, Isolated from the Oak Ridge Field Research Center Site.</title>
        <authorList>
            <person name="Ray J."/>
            <person name="Waters R.J."/>
            <person name="Skerker J.M."/>
            <person name="Kuehl J.V."/>
            <person name="Price M.N."/>
            <person name="Huang J."/>
            <person name="Chakraborty R."/>
            <person name="Arkin A.P."/>
            <person name="Deutschbauer A."/>
        </authorList>
    </citation>
    <scope>NUCLEOTIDE SEQUENCE [LARGE SCALE GENOMIC DNA]</scope>
    <source>
        <strain evidence="1">4G11</strain>
    </source>
</reference>
<proteinExistence type="predicted"/>
<gene>
    <name evidence="1" type="ORF">RR42_s0077</name>
</gene>
<evidence type="ECO:0000313" key="2">
    <source>
        <dbReference type="Proteomes" id="UP000031843"/>
    </source>
</evidence>
<dbReference type="Proteomes" id="UP000031843">
    <property type="component" value="Chromosome secondary"/>
</dbReference>